<comment type="similarity">
    <text evidence="1">Belongs to the LysR transcriptional regulatory family.</text>
</comment>
<dbReference type="PANTHER" id="PTHR30346">
    <property type="entry name" value="TRANSCRIPTIONAL DUAL REGULATOR HCAR-RELATED"/>
    <property type="match status" value="1"/>
</dbReference>
<evidence type="ECO:0000256" key="3">
    <source>
        <dbReference type="ARBA" id="ARBA00023125"/>
    </source>
</evidence>
<dbReference type="GO" id="GO:0003677">
    <property type="term" value="F:DNA binding"/>
    <property type="evidence" value="ECO:0007669"/>
    <property type="project" value="UniProtKB-KW"/>
</dbReference>
<evidence type="ECO:0000256" key="2">
    <source>
        <dbReference type="ARBA" id="ARBA00023015"/>
    </source>
</evidence>
<keyword evidence="2" id="KW-0805">Transcription regulation</keyword>
<organism evidence="6 7">
    <name type="scientific">Rhodoplanes elegans</name>
    <dbReference type="NCBI Taxonomy" id="29408"/>
    <lineage>
        <taxon>Bacteria</taxon>
        <taxon>Pseudomonadati</taxon>
        <taxon>Pseudomonadota</taxon>
        <taxon>Alphaproteobacteria</taxon>
        <taxon>Hyphomicrobiales</taxon>
        <taxon>Nitrobacteraceae</taxon>
        <taxon>Rhodoplanes</taxon>
    </lineage>
</organism>
<dbReference type="FunFam" id="1.10.10.10:FF:000001">
    <property type="entry name" value="LysR family transcriptional regulator"/>
    <property type="match status" value="1"/>
</dbReference>
<keyword evidence="3" id="KW-0238">DNA-binding</keyword>
<reference evidence="6 7" key="1">
    <citation type="submission" date="2017-07" db="EMBL/GenBank/DDBJ databases">
        <title>Draft Genome Sequences of Select Purple Nonsulfur Bacteria.</title>
        <authorList>
            <person name="Lasarre B."/>
            <person name="Mckinlay J.B."/>
        </authorList>
    </citation>
    <scope>NUCLEOTIDE SEQUENCE [LARGE SCALE GENOMIC DNA]</scope>
    <source>
        <strain evidence="6 7">DSM 11907</strain>
    </source>
</reference>
<accession>A0A327KJF7</accession>
<evidence type="ECO:0000313" key="7">
    <source>
        <dbReference type="Proteomes" id="UP000248863"/>
    </source>
</evidence>
<dbReference type="PROSITE" id="PS50931">
    <property type="entry name" value="HTH_LYSR"/>
    <property type="match status" value="1"/>
</dbReference>
<dbReference type="Gene3D" id="1.10.10.10">
    <property type="entry name" value="Winged helix-like DNA-binding domain superfamily/Winged helix DNA-binding domain"/>
    <property type="match status" value="1"/>
</dbReference>
<dbReference type="Pfam" id="PF03466">
    <property type="entry name" value="LysR_substrate"/>
    <property type="match status" value="1"/>
</dbReference>
<gene>
    <name evidence="6" type="ORF">CH338_13330</name>
</gene>
<dbReference type="GO" id="GO:0032993">
    <property type="term" value="C:protein-DNA complex"/>
    <property type="evidence" value="ECO:0007669"/>
    <property type="project" value="TreeGrafter"/>
</dbReference>
<dbReference type="InterPro" id="IPR036390">
    <property type="entry name" value="WH_DNA-bd_sf"/>
</dbReference>
<evidence type="ECO:0000313" key="6">
    <source>
        <dbReference type="EMBL" id="RAI38234.1"/>
    </source>
</evidence>
<dbReference type="Proteomes" id="UP000248863">
    <property type="component" value="Unassembled WGS sequence"/>
</dbReference>
<evidence type="ECO:0000256" key="4">
    <source>
        <dbReference type="ARBA" id="ARBA00023163"/>
    </source>
</evidence>
<dbReference type="Gene3D" id="3.40.190.10">
    <property type="entry name" value="Periplasmic binding protein-like II"/>
    <property type="match status" value="2"/>
</dbReference>
<dbReference type="Pfam" id="PF00126">
    <property type="entry name" value="HTH_1"/>
    <property type="match status" value="1"/>
</dbReference>
<dbReference type="EMBL" id="NPEU01000136">
    <property type="protein sequence ID" value="RAI38234.1"/>
    <property type="molecule type" value="Genomic_DNA"/>
</dbReference>
<dbReference type="PRINTS" id="PR00039">
    <property type="entry name" value="HTHLYSR"/>
</dbReference>
<dbReference type="RefSeq" id="WP_111357657.1">
    <property type="nucleotide sequence ID" value="NZ_NHSK01000132.1"/>
</dbReference>
<evidence type="ECO:0000256" key="1">
    <source>
        <dbReference type="ARBA" id="ARBA00009437"/>
    </source>
</evidence>
<dbReference type="SUPFAM" id="SSF46785">
    <property type="entry name" value="Winged helix' DNA-binding domain"/>
    <property type="match status" value="1"/>
</dbReference>
<dbReference type="InterPro" id="IPR005119">
    <property type="entry name" value="LysR_subst-bd"/>
</dbReference>
<dbReference type="SUPFAM" id="SSF53850">
    <property type="entry name" value="Periplasmic binding protein-like II"/>
    <property type="match status" value="1"/>
</dbReference>
<keyword evidence="4" id="KW-0804">Transcription</keyword>
<proteinExistence type="inferred from homology"/>
<protein>
    <recommendedName>
        <fullName evidence="5">HTH lysR-type domain-containing protein</fullName>
    </recommendedName>
</protein>
<evidence type="ECO:0000259" key="5">
    <source>
        <dbReference type="PROSITE" id="PS50931"/>
    </source>
</evidence>
<sequence length="305" mass="32947">MDLKSVRCFVEVADNLHFGRAAERLRLAQSVVSRQIAGLEAELSVRLIERHKRAPIRLTPAGALFLDEARAALAQFERAELVVRQAGRGERGRLEIGYVASATWSGLLPSAVFDFRRERPGVTVSLTEMESWRQLEALAEGRIDVGFLRPRPDYPASLAVLPQLREPVLVALRADHPLAALPGAIPAARLAGEAFAVPQADERGSFVGHTMAIGKAGGFAPRIAHHVLDFISVLNLVGVGLAVAAVPSSLQRVRLPDVVYRPLADCEVFAELAAASRRSGNAAVVRSFVRVLKARGETVLPVSLE</sequence>
<dbReference type="OrthoDB" id="8208814at2"/>
<dbReference type="PANTHER" id="PTHR30346:SF17">
    <property type="entry name" value="LYSR FAMILY TRANSCRIPTIONAL REGULATOR"/>
    <property type="match status" value="1"/>
</dbReference>
<dbReference type="CDD" id="cd08414">
    <property type="entry name" value="PBP2_LTTR_aromatics_like"/>
    <property type="match status" value="1"/>
</dbReference>
<dbReference type="InterPro" id="IPR036388">
    <property type="entry name" value="WH-like_DNA-bd_sf"/>
</dbReference>
<dbReference type="InterPro" id="IPR000847">
    <property type="entry name" value="LysR_HTH_N"/>
</dbReference>
<dbReference type="AlphaFoldDB" id="A0A327KJF7"/>
<feature type="domain" description="HTH lysR-type" evidence="5">
    <location>
        <begin position="1"/>
        <end position="59"/>
    </location>
</feature>
<dbReference type="GO" id="GO:0003700">
    <property type="term" value="F:DNA-binding transcription factor activity"/>
    <property type="evidence" value="ECO:0007669"/>
    <property type="project" value="InterPro"/>
</dbReference>
<keyword evidence="7" id="KW-1185">Reference proteome</keyword>
<name>A0A327KJF7_9BRAD</name>
<comment type="caution">
    <text evidence="6">The sequence shown here is derived from an EMBL/GenBank/DDBJ whole genome shotgun (WGS) entry which is preliminary data.</text>
</comment>